<dbReference type="PANTHER" id="PTHR13369">
    <property type="match status" value="1"/>
</dbReference>
<name>W9UU69_9GAMM</name>
<organism evidence="2 3">
    <name type="scientific">Nitrincola nitratireducens</name>
    <dbReference type="NCBI Taxonomy" id="1229521"/>
    <lineage>
        <taxon>Bacteria</taxon>
        <taxon>Pseudomonadati</taxon>
        <taxon>Pseudomonadota</taxon>
        <taxon>Gammaproteobacteria</taxon>
        <taxon>Oceanospirillales</taxon>
        <taxon>Oceanospirillaceae</taxon>
        <taxon>Nitrincola</taxon>
    </lineage>
</organism>
<protein>
    <recommendedName>
        <fullName evidence="1">Methyltransferase domain-containing protein</fullName>
    </recommendedName>
</protein>
<gene>
    <name evidence="2" type="ORF">D791_02380</name>
</gene>
<proteinExistence type="predicted"/>
<evidence type="ECO:0000313" key="2">
    <source>
        <dbReference type="EMBL" id="EXJ10773.1"/>
    </source>
</evidence>
<comment type="caution">
    <text evidence="2">The sequence shown here is derived from an EMBL/GenBank/DDBJ whole genome shotgun (WGS) entry which is preliminary data.</text>
</comment>
<reference evidence="3" key="1">
    <citation type="submission" date="2012-11" db="EMBL/GenBank/DDBJ databases">
        <authorList>
            <person name="Singh A."/>
            <person name="Pinnaka A.K."/>
            <person name="Vaidya B."/>
        </authorList>
    </citation>
    <scope>NUCLEOTIDE SEQUENCE [LARGE SCALE GENOMIC DNA]</scope>
    <source>
        <strain evidence="3">AK23</strain>
    </source>
</reference>
<accession>W9UU69</accession>
<dbReference type="STRING" id="1229521.D791_02380"/>
<feature type="domain" description="Methyltransferase" evidence="1">
    <location>
        <begin position="128"/>
        <end position="229"/>
    </location>
</feature>
<dbReference type="InterPro" id="IPR029063">
    <property type="entry name" value="SAM-dependent_MTases_sf"/>
</dbReference>
<evidence type="ECO:0000313" key="3">
    <source>
        <dbReference type="Proteomes" id="UP000019464"/>
    </source>
</evidence>
<dbReference type="PANTHER" id="PTHR13369:SF0">
    <property type="entry name" value="GLUTATHIONE S-TRANSFERASE C-TERMINAL DOMAIN-CONTAINING PROTEIN"/>
    <property type="match status" value="1"/>
</dbReference>
<dbReference type="Proteomes" id="UP000019464">
    <property type="component" value="Unassembled WGS sequence"/>
</dbReference>
<dbReference type="PATRIC" id="fig|1229521.3.peg.2411"/>
<dbReference type="RefSeq" id="WP_036511474.1">
    <property type="nucleotide sequence ID" value="NZ_AONB01000011.1"/>
</dbReference>
<dbReference type="Gene3D" id="3.40.50.150">
    <property type="entry name" value="Vaccinia Virus protein VP39"/>
    <property type="match status" value="1"/>
</dbReference>
<dbReference type="InterPro" id="IPR025714">
    <property type="entry name" value="Methyltranfer_dom"/>
</dbReference>
<dbReference type="EMBL" id="AONB01000011">
    <property type="protein sequence ID" value="EXJ10773.1"/>
    <property type="molecule type" value="Genomic_DNA"/>
</dbReference>
<dbReference type="CDD" id="cd02440">
    <property type="entry name" value="AdoMet_MTases"/>
    <property type="match status" value="1"/>
</dbReference>
<dbReference type="Pfam" id="PF13679">
    <property type="entry name" value="Methyltransf_32"/>
    <property type="match status" value="1"/>
</dbReference>
<dbReference type="SUPFAM" id="SSF53335">
    <property type="entry name" value="S-adenosyl-L-methionine-dependent methyltransferases"/>
    <property type="match status" value="1"/>
</dbReference>
<evidence type="ECO:0000259" key="1">
    <source>
        <dbReference type="Pfam" id="PF13679"/>
    </source>
</evidence>
<dbReference type="AlphaFoldDB" id="W9UU69"/>
<keyword evidence="3" id="KW-1185">Reference proteome</keyword>
<reference evidence="2 3" key="2">
    <citation type="journal article" date="2015" name="Syst. Appl. Microbiol.">
        <title>Nitrincola nitratireducens sp. nov. isolated from a haloalkaline crater lake.</title>
        <authorList>
            <person name="Singh A."/>
            <person name="Vaidya B."/>
            <person name="Tanuku N.R."/>
            <person name="Pinnaka A.K."/>
        </authorList>
    </citation>
    <scope>NUCLEOTIDE SEQUENCE [LARGE SCALE GENOMIC DNA]</scope>
    <source>
        <strain evidence="2 3">AK23</strain>
    </source>
</reference>
<dbReference type="GO" id="GO:0005737">
    <property type="term" value="C:cytoplasm"/>
    <property type="evidence" value="ECO:0007669"/>
    <property type="project" value="TreeGrafter"/>
</dbReference>
<sequence>MQTFPHSFKGLFEHWQTLDTWLVAHRELWHQAPFYQPQPDWALKHLELSSALQELTDQQCTFFETHPIELTQHIQHALPSLGEAIWLSQTPVLEGPSMALPEVKASGMPGRKRLQAGAFTGALLPLPHSIVDWCCGCGHLARTLAPHVCHVVGLEWNPTLVEKGNKTAKKYRDAVELRHQDVMSPSLHLPIDAHVVALHACGDLHRHLLSHAANIKSKRISLSPCCYHLSQHKQWQPLSQRARTSSLIPVEFSTLRLAVQETVTAPQRVTLQRLQMTDWRLGFDELRRHLWPLEPISPLPSAPNHLVQGDFEGFCRWALDTIQRPLTNPCHWKTWEERGKARAKTLRRYELLRHLFRRPLEIWLVLDYVLLLEEQGYEVQWGTFCERQLTPRNLLIDARLGKSETE</sequence>
<dbReference type="OrthoDB" id="5298194at2"/>